<feature type="compositionally biased region" description="Polar residues" evidence="1">
    <location>
        <begin position="72"/>
        <end position="83"/>
    </location>
</feature>
<feature type="compositionally biased region" description="Basic and acidic residues" evidence="1">
    <location>
        <begin position="84"/>
        <end position="95"/>
    </location>
</feature>
<organism evidence="2 3">
    <name type="scientific">Stylosanthes scabra</name>
    <dbReference type="NCBI Taxonomy" id="79078"/>
    <lineage>
        <taxon>Eukaryota</taxon>
        <taxon>Viridiplantae</taxon>
        <taxon>Streptophyta</taxon>
        <taxon>Embryophyta</taxon>
        <taxon>Tracheophyta</taxon>
        <taxon>Spermatophyta</taxon>
        <taxon>Magnoliopsida</taxon>
        <taxon>eudicotyledons</taxon>
        <taxon>Gunneridae</taxon>
        <taxon>Pentapetalae</taxon>
        <taxon>rosids</taxon>
        <taxon>fabids</taxon>
        <taxon>Fabales</taxon>
        <taxon>Fabaceae</taxon>
        <taxon>Papilionoideae</taxon>
        <taxon>50 kb inversion clade</taxon>
        <taxon>dalbergioids sensu lato</taxon>
        <taxon>Dalbergieae</taxon>
        <taxon>Pterocarpus clade</taxon>
        <taxon>Stylosanthes</taxon>
    </lineage>
</organism>
<accession>A0ABU6W029</accession>
<comment type="caution">
    <text evidence="2">The sequence shown here is derived from an EMBL/GenBank/DDBJ whole genome shotgun (WGS) entry which is preliminary data.</text>
</comment>
<proteinExistence type="predicted"/>
<dbReference type="EMBL" id="JASCZI010159889">
    <property type="protein sequence ID" value="MED6179027.1"/>
    <property type="molecule type" value="Genomic_DNA"/>
</dbReference>
<evidence type="ECO:0000313" key="2">
    <source>
        <dbReference type="EMBL" id="MED6179027.1"/>
    </source>
</evidence>
<name>A0ABU6W029_9FABA</name>
<sequence length="95" mass="10268">DASSSGTKSESIDVKQLVLNCFSATPIQGLARKRRRQASLQSSPEARSGVTETVSKQTTGNDQDVSREQENELATDTNPSDSSKSIREVSDNPKQ</sequence>
<keyword evidence="3" id="KW-1185">Reference proteome</keyword>
<protein>
    <submittedName>
        <fullName evidence="2">Uncharacterized protein</fullName>
    </submittedName>
</protein>
<evidence type="ECO:0000313" key="3">
    <source>
        <dbReference type="Proteomes" id="UP001341840"/>
    </source>
</evidence>
<reference evidence="2 3" key="1">
    <citation type="journal article" date="2023" name="Plants (Basel)">
        <title>Bridging the Gap: Combining Genomics and Transcriptomics Approaches to Understand Stylosanthes scabra, an Orphan Legume from the Brazilian Caatinga.</title>
        <authorList>
            <person name="Ferreira-Neto J.R.C."/>
            <person name="da Silva M.D."/>
            <person name="Binneck E."/>
            <person name="de Melo N.F."/>
            <person name="da Silva R.H."/>
            <person name="de Melo A.L.T.M."/>
            <person name="Pandolfi V."/>
            <person name="Bustamante F.O."/>
            <person name="Brasileiro-Vidal A.C."/>
            <person name="Benko-Iseppon A.M."/>
        </authorList>
    </citation>
    <scope>NUCLEOTIDE SEQUENCE [LARGE SCALE GENOMIC DNA]</scope>
    <source>
        <tissue evidence="2">Leaves</tissue>
    </source>
</reference>
<feature type="region of interest" description="Disordered" evidence="1">
    <location>
        <begin position="29"/>
        <end position="95"/>
    </location>
</feature>
<feature type="non-terminal residue" evidence="2">
    <location>
        <position position="95"/>
    </location>
</feature>
<dbReference type="Proteomes" id="UP001341840">
    <property type="component" value="Unassembled WGS sequence"/>
</dbReference>
<feature type="non-terminal residue" evidence="2">
    <location>
        <position position="1"/>
    </location>
</feature>
<feature type="compositionally biased region" description="Polar residues" evidence="1">
    <location>
        <begin position="38"/>
        <end position="63"/>
    </location>
</feature>
<evidence type="ECO:0000256" key="1">
    <source>
        <dbReference type="SAM" id="MobiDB-lite"/>
    </source>
</evidence>
<gene>
    <name evidence="2" type="ORF">PIB30_113172</name>
</gene>